<reference evidence="1" key="2">
    <citation type="submission" date="2024-01" db="EMBL/GenBank/DDBJ databases">
        <authorList>
            <person name="He J."/>
            <person name="Wang M."/>
            <person name="Zheng J."/>
            <person name="Liu Z."/>
        </authorList>
    </citation>
    <scope>NUCLEOTIDE SEQUENCE</scope>
    <source>
        <strain evidence="1">ZL_2023a</strain>
        <tissue evidence="1">Muscle</tissue>
    </source>
</reference>
<gene>
    <name evidence="1" type="ORF">OTU49_007624</name>
</gene>
<comment type="caution">
    <text evidence="1">The sequence shown here is derived from an EMBL/GenBank/DDBJ whole genome shotgun (WGS) entry which is preliminary data.</text>
</comment>
<evidence type="ECO:0000313" key="2">
    <source>
        <dbReference type="Proteomes" id="UP001445076"/>
    </source>
</evidence>
<organism evidence="1 2">
    <name type="scientific">Cherax quadricarinatus</name>
    <name type="common">Australian red claw crayfish</name>
    <dbReference type="NCBI Taxonomy" id="27406"/>
    <lineage>
        <taxon>Eukaryota</taxon>
        <taxon>Metazoa</taxon>
        <taxon>Ecdysozoa</taxon>
        <taxon>Arthropoda</taxon>
        <taxon>Crustacea</taxon>
        <taxon>Multicrustacea</taxon>
        <taxon>Malacostraca</taxon>
        <taxon>Eumalacostraca</taxon>
        <taxon>Eucarida</taxon>
        <taxon>Decapoda</taxon>
        <taxon>Pleocyemata</taxon>
        <taxon>Astacidea</taxon>
        <taxon>Parastacoidea</taxon>
        <taxon>Parastacidae</taxon>
        <taxon>Cherax</taxon>
    </lineage>
</organism>
<dbReference type="EMBL" id="JARKIK010000004">
    <property type="protein sequence ID" value="KAK8752780.1"/>
    <property type="molecule type" value="Genomic_DNA"/>
</dbReference>
<keyword evidence="2" id="KW-1185">Reference proteome</keyword>
<sequence length="226" mass="25324">MVVGCDKALLTAPLKIDVESPRGGALRKMDCGKIRTLRSKTSRQENQIRPLKYVKTFMERVPQSPTDVASLGRYGKVEDSAEMGPVPFISFPEEDPILISKKNSRVSETSSTLLESDSEDPLDLKVVDSLLVFEKDPLSLKITGTQMVVNKHLHVINDAVPILESEDNKLELKTSVSQLVSQDDDPLETEKSLPEFIKQDNPLELEKSVYQLVYYDDPLETAKSLY</sequence>
<reference evidence="1 2" key="1">
    <citation type="journal article" date="2024" name="BMC Genomics">
        <title>Genome assembly of redclaw crayfish (Cherax quadricarinatus) provides insights into its immune adaptation and hypoxia tolerance.</title>
        <authorList>
            <person name="Liu Z."/>
            <person name="Zheng J."/>
            <person name="Li H."/>
            <person name="Fang K."/>
            <person name="Wang S."/>
            <person name="He J."/>
            <person name="Zhou D."/>
            <person name="Weng S."/>
            <person name="Chi M."/>
            <person name="Gu Z."/>
            <person name="He J."/>
            <person name="Li F."/>
            <person name="Wang M."/>
        </authorList>
    </citation>
    <scope>NUCLEOTIDE SEQUENCE [LARGE SCALE GENOMIC DNA]</scope>
    <source>
        <strain evidence="1">ZL_2023a</strain>
    </source>
</reference>
<dbReference type="AlphaFoldDB" id="A0AAW0YBQ0"/>
<name>A0AAW0YBQ0_CHEQU</name>
<protein>
    <submittedName>
        <fullName evidence="1">Uncharacterized protein</fullName>
    </submittedName>
</protein>
<dbReference type="Proteomes" id="UP001445076">
    <property type="component" value="Unassembled WGS sequence"/>
</dbReference>
<dbReference type="EMBL" id="JARKIK010000004">
    <property type="protein sequence ID" value="KAK8752777.1"/>
    <property type="molecule type" value="Genomic_DNA"/>
</dbReference>
<accession>A0AAW0YBQ0</accession>
<proteinExistence type="predicted"/>
<evidence type="ECO:0000313" key="1">
    <source>
        <dbReference type="EMBL" id="KAK8752780.1"/>
    </source>
</evidence>